<sequence>MKQGMWFKRMGSLAVLAAALAFGSAAQAEDPIVIGAAIAQSGGVAPYDEGPAGGMEIAIDEINAKGGLLGHPLKIVYADTKSDIAYGATAAQQVIDEGAKMVVVTCDYDYGSAAASVADGANLIAFSTCAGDPKFGPSGIGPNAFTMATGAPGQAVAMAEWAYNVKGWRKGYILKDTTIAFDATWADFFKRRWAELAGADALLGMDTFGGEDPQIASQITRIKALSDKPDFIVLASFPPGGVSAMRQIRAAGVETPLLGSESWDGDYWLEGVPNLSDMYFVTYGSMFGADPRPEVQAFMEKYKAKFGKPPVTSHSVTGYSVIEAWSKAVEKAGTFDTDKVRDVLQSFKDEKLLAGPTTFTEKEHINMQRDLLLIEVVGGKSGNIIQVVKAAQMPK</sequence>
<reference evidence="8" key="1">
    <citation type="submission" date="2023-08" db="EMBL/GenBank/DDBJ databases">
        <title>Rhodospirillaceae gen. nov., a novel taxon isolated from the Yangtze River Yuezi River estuary sludge.</title>
        <authorList>
            <person name="Ruan L."/>
        </authorList>
    </citation>
    <scope>NUCLEOTIDE SEQUENCE [LARGE SCALE GENOMIC DNA]</scope>
    <source>
        <strain evidence="8">R-7</strain>
    </source>
</reference>
<dbReference type="SUPFAM" id="SSF53822">
    <property type="entry name" value="Periplasmic binding protein-like I"/>
    <property type="match status" value="1"/>
</dbReference>
<keyword evidence="2" id="KW-0813">Transport</keyword>
<evidence type="ECO:0000259" key="6">
    <source>
        <dbReference type="Pfam" id="PF13458"/>
    </source>
</evidence>
<keyword evidence="4" id="KW-0029">Amino-acid transport</keyword>
<gene>
    <name evidence="7" type="ORF">Q8A70_25850</name>
</gene>
<dbReference type="PANTHER" id="PTHR30483:SF6">
    <property type="entry name" value="PERIPLASMIC BINDING PROTEIN OF ABC TRANSPORTER FOR NATURAL AMINO ACIDS"/>
    <property type="match status" value="1"/>
</dbReference>
<feature type="signal peptide" evidence="5">
    <location>
        <begin position="1"/>
        <end position="28"/>
    </location>
</feature>
<dbReference type="Gene3D" id="3.40.50.2300">
    <property type="match status" value="2"/>
</dbReference>
<feature type="chain" id="PRO_5045449716" evidence="5">
    <location>
        <begin position="29"/>
        <end position="395"/>
    </location>
</feature>
<dbReference type="InterPro" id="IPR028082">
    <property type="entry name" value="Peripla_BP_I"/>
</dbReference>
<comment type="caution">
    <text evidence="7">The sequence shown here is derived from an EMBL/GenBank/DDBJ whole genome shotgun (WGS) entry which is preliminary data.</text>
</comment>
<evidence type="ECO:0000256" key="5">
    <source>
        <dbReference type="SAM" id="SignalP"/>
    </source>
</evidence>
<evidence type="ECO:0000313" key="7">
    <source>
        <dbReference type="EMBL" id="MDQ7251137.1"/>
    </source>
</evidence>
<dbReference type="Pfam" id="PF13458">
    <property type="entry name" value="Peripla_BP_6"/>
    <property type="match status" value="1"/>
</dbReference>
<dbReference type="InterPro" id="IPR028081">
    <property type="entry name" value="Leu-bd"/>
</dbReference>
<dbReference type="PANTHER" id="PTHR30483">
    <property type="entry name" value="LEUCINE-SPECIFIC-BINDING PROTEIN"/>
    <property type="match status" value="1"/>
</dbReference>
<accession>A0ABU0YTT4</accession>
<evidence type="ECO:0000256" key="1">
    <source>
        <dbReference type="ARBA" id="ARBA00010062"/>
    </source>
</evidence>
<protein>
    <submittedName>
        <fullName evidence="7">ABC transporter substrate-binding protein</fullName>
    </submittedName>
</protein>
<dbReference type="EMBL" id="JAUYVI010000009">
    <property type="protein sequence ID" value="MDQ7251137.1"/>
    <property type="molecule type" value="Genomic_DNA"/>
</dbReference>
<proteinExistence type="inferred from homology"/>
<name>A0ABU0YTT4_9PROT</name>
<evidence type="ECO:0000256" key="3">
    <source>
        <dbReference type="ARBA" id="ARBA00022729"/>
    </source>
</evidence>
<comment type="similarity">
    <text evidence="1">Belongs to the leucine-binding protein family.</text>
</comment>
<dbReference type="PRINTS" id="PR00337">
    <property type="entry name" value="LEUILEVALBP"/>
</dbReference>
<dbReference type="Proteomes" id="UP001230156">
    <property type="component" value="Unassembled WGS sequence"/>
</dbReference>
<keyword evidence="8" id="KW-1185">Reference proteome</keyword>
<dbReference type="RefSeq" id="WP_379961209.1">
    <property type="nucleotide sequence ID" value="NZ_JAUYVI010000009.1"/>
</dbReference>
<evidence type="ECO:0000313" key="8">
    <source>
        <dbReference type="Proteomes" id="UP001230156"/>
    </source>
</evidence>
<evidence type="ECO:0000256" key="4">
    <source>
        <dbReference type="ARBA" id="ARBA00022970"/>
    </source>
</evidence>
<evidence type="ECO:0000256" key="2">
    <source>
        <dbReference type="ARBA" id="ARBA00022448"/>
    </source>
</evidence>
<feature type="domain" description="Leucine-binding protein" evidence="6">
    <location>
        <begin position="31"/>
        <end position="379"/>
    </location>
</feature>
<dbReference type="InterPro" id="IPR051010">
    <property type="entry name" value="BCAA_transport"/>
</dbReference>
<keyword evidence="3 5" id="KW-0732">Signal</keyword>
<organism evidence="7 8">
    <name type="scientific">Dongia sedimenti</name>
    <dbReference type="NCBI Taxonomy" id="3064282"/>
    <lineage>
        <taxon>Bacteria</taxon>
        <taxon>Pseudomonadati</taxon>
        <taxon>Pseudomonadota</taxon>
        <taxon>Alphaproteobacteria</taxon>
        <taxon>Rhodospirillales</taxon>
        <taxon>Dongiaceae</taxon>
        <taxon>Dongia</taxon>
    </lineage>
</organism>
<dbReference type="InterPro" id="IPR000709">
    <property type="entry name" value="Leu_Ile_Val-bd"/>
</dbReference>